<reference evidence="11" key="1">
    <citation type="submission" date="2016-12" db="EMBL/GenBank/DDBJ databases">
        <title>Complete Genome Sequence of Beggiatoa leptomitiformis D-401.</title>
        <authorList>
            <person name="Fomenkov A."/>
            <person name="Vincze T."/>
            <person name="Grabovich M."/>
            <person name="Anton B.P."/>
            <person name="Dubinina G."/>
            <person name="Orlova M."/>
            <person name="Belousova E."/>
            <person name="Roberts R.J."/>
        </authorList>
    </citation>
    <scope>NUCLEOTIDE SEQUENCE [LARGE SCALE GENOMIC DNA]</scope>
    <source>
        <strain evidence="11">D-401</strain>
    </source>
</reference>
<evidence type="ECO:0000256" key="7">
    <source>
        <dbReference type="RuleBase" id="RU000320"/>
    </source>
</evidence>
<dbReference type="GO" id="GO:0005886">
    <property type="term" value="C:plasma membrane"/>
    <property type="evidence" value="ECO:0007669"/>
    <property type="project" value="UniProtKB-SubCell"/>
</dbReference>
<dbReference type="RefSeq" id="WP_062153948.1">
    <property type="nucleotide sequence ID" value="NZ_CP012373.2"/>
</dbReference>
<dbReference type="GO" id="GO:0008137">
    <property type="term" value="F:NADH dehydrogenase (ubiquinone) activity"/>
    <property type="evidence" value="ECO:0007669"/>
    <property type="project" value="InterPro"/>
</dbReference>
<evidence type="ECO:0000256" key="3">
    <source>
        <dbReference type="ARBA" id="ARBA00022692"/>
    </source>
</evidence>
<keyword evidence="6 8" id="KW-0472">Membrane</keyword>
<feature type="transmembrane region" description="Helical" evidence="8">
    <location>
        <begin position="32"/>
        <end position="52"/>
    </location>
</feature>
<dbReference type="InterPro" id="IPR001750">
    <property type="entry name" value="ND/Mrp_TM"/>
</dbReference>
<dbReference type="AlphaFoldDB" id="A0A2N9YET5"/>
<feature type="transmembrane region" description="Helical" evidence="8">
    <location>
        <begin position="211"/>
        <end position="232"/>
    </location>
</feature>
<dbReference type="NCBIfam" id="NF005086">
    <property type="entry name" value="PRK06521.1"/>
    <property type="match status" value="1"/>
</dbReference>
<keyword evidence="2" id="KW-1003">Cell membrane</keyword>
<feature type="transmembrane region" description="Helical" evidence="8">
    <location>
        <begin position="167"/>
        <end position="191"/>
    </location>
</feature>
<feature type="transmembrane region" description="Helical" evidence="8">
    <location>
        <begin position="136"/>
        <end position="155"/>
    </location>
</feature>
<dbReference type="GO" id="GO:0042773">
    <property type="term" value="P:ATP synthesis coupled electron transport"/>
    <property type="evidence" value="ECO:0007669"/>
    <property type="project" value="InterPro"/>
</dbReference>
<dbReference type="PANTHER" id="PTHR42682:SF3">
    <property type="entry name" value="FORMATE HYDROGENLYASE SUBUNIT 3-RELATED"/>
    <property type="match status" value="1"/>
</dbReference>
<feature type="transmembrane region" description="Helical" evidence="8">
    <location>
        <begin position="428"/>
        <end position="456"/>
    </location>
</feature>
<feature type="transmembrane region" description="Helical" evidence="8">
    <location>
        <begin position="244"/>
        <end position="261"/>
    </location>
</feature>
<dbReference type="InterPro" id="IPR052175">
    <property type="entry name" value="ComplexI-like_HydComp"/>
</dbReference>
<feature type="transmembrane region" description="Helical" evidence="8">
    <location>
        <begin position="303"/>
        <end position="328"/>
    </location>
</feature>
<protein>
    <submittedName>
        <fullName evidence="10">Hydrogenase 4 subunit B</fullName>
    </submittedName>
</protein>
<evidence type="ECO:0000259" key="9">
    <source>
        <dbReference type="Pfam" id="PF00361"/>
    </source>
</evidence>
<evidence type="ECO:0000256" key="6">
    <source>
        <dbReference type="ARBA" id="ARBA00023136"/>
    </source>
</evidence>
<gene>
    <name evidence="10" type="primary">hyfB</name>
    <name evidence="10" type="ORF">BLE401_09930</name>
</gene>
<evidence type="ECO:0000313" key="11">
    <source>
        <dbReference type="Proteomes" id="UP000234271"/>
    </source>
</evidence>
<proteinExistence type="predicted"/>
<keyword evidence="11" id="KW-1185">Reference proteome</keyword>
<feature type="domain" description="NADH:quinone oxidoreductase/Mrp antiporter transmembrane" evidence="9">
    <location>
        <begin position="132"/>
        <end position="417"/>
    </location>
</feature>
<name>A0A2N9YET5_9GAMM</name>
<dbReference type="Pfam" id="PF00361">
    <property type="entry name" value="Proton_antipo_M"/>
    <property type="match status" value="1"/>
</dbReference>
<evidence type="ECO:0000256" key="4">
    <source>
        <dbReference type="ARBA" id="ARBA00022989"/>
    </source>
</evidence>
<dbReference type="STRING" id="288004.AL038_14330"/>
<keyword evidence="4 8" id="KW-1133">Transmembrane helix</keyword>
<dbReference type="InterPro" id="IPR003918">
    <property type="entry name" value="NADH_UbQ_OxRdtase"/>
</dbReference>
<feature type="transmembrane region" description="Helical" evidence="8">
    <location>
        <begin position="273"/>
        <end position="296"/>
    </location>
</feature>
<feature type="transmembrane region" description="Helical" evidence="8">
    <location>
        <begin position="529"/>
        <end position="552"/>
    </location>
</feature>
<feature type="transmembrane region" description="Helical" evidence="8">
    <location>
        <begin position="340"/>
        <end position="363"/>
    </location>
</feature>
<dbReference type="KEGG" id="blep:AL038_14330"/>
<dbReference type="EMBL" id="CP018889">
    <property type="protein sequence ID" value="AUI68984.1"/>
    <property type="molecule type" value="Genomic_DNA"/>
</dbReference>
<evidence type="ECO:0000256" key="8">
    <source>
        <dbReference type="SAM" id="Phobius"/>
    </source>
</evidence>
<dbReference type="PRINTS" id="PR01437">
    <property type="entry name" value="NUOXDRDTASE4"/>
</dbReference>
<keyword evidence="3 7" id="KW-0812">Transmembrane</keyword>
<feature type="transmembrane region" description="Helical" evidence="8">
    <location>
        <begin position="110"/>
        <end position="130"/>
    </location>
</feature>
<evidence type="ECO:0000313" key="10">
    <source>
        <dbReference type="EMBL" id="AUI68984.1"/>
    </source>
</evidence>
<dbReference type="Proteomes" id="UP000234271">
    <property type="component" value="Chromosome"/>
</dbReference>
<comment type="subcellular location">
    <subcellularLocation>
        <location evidence="1">Cell membrane</location>
        <topology evidence="1">Multi-pass membrane protein</topology>
    </subcellularLocation>
    <subcellularLocation>
        <location evidence="7">Membrane</location>
        <topology evidence="7">Multi-pass membrane protein</topology>
    </subcellularLocation>
</comment>
<evidence type="ECO:0000256" key="1">
    <source>
        <dbReference type="ARBA" id="ARBA00004651"/>
    </source>
</evidence>
<organism evidence="10 11">
    <name type="scientific">Beggiatoa leptomitoformis</name>
    <dbReference type="NCBI Taxonomy" id="288004"/>
    <lineage>
        <taxon>Bacteria</taxon>
        <taxon>Pseudomonadati</taxon>
        <taxon>Pseudomonadota</taxon>
        <taxon>Gammaproteobacteria</taxon>
        <taxon>Thiotrichales</taxon>
        <taxon>Thiotrichaceae</taxon>
        <taxon>Beggiatoa</taxon>
    </lineage>
</organism>
<keyword evidence="5" id="KW-0560">Oxidoreductase</keyword>
<feature type="transmembrane region" description="Helical" evidence="8">
    <location>
        <begin position="476"/>
        <end position="499"/>
    </location>
</feature>
<evidence type="ECO:0000256" key="2">
    <source>
        <dbReference type="ARBA" id="ARBA00022475"/>
    </source>
</evidence>
<feature type="transmembrane region" description="Helical" evidence="8">
    <location>
        <begin position="650"/>
        <end position="668"/>
    </location>
</feature>
<dbReference type="PANTHER" id="PTHR42682">
    <property type="entry name" value="HYDROGENASE-4 COMPONENT F"/>
    <property type="match status" value="1"/>
</dbReference>
<sequence>MSLFLVTLAIFSALLSSVVSLGADRYSVLLRYGSFIFLGITGICAIIGGGLVLNDNEPIITQFPLGLPWLAWHVRLDPLAGFFCIIIGIVTTAVSLYAPGYVREFTHGQYPLSVLGLFTGLFIAGMLLVLIADDAFFFMIAWEIMSLASYFLVAYQHLQSANRRAAFLYLLMAHVGALSILMAFSVLANVGDGLSFDAMRSAHIAPLWGDIVFGLALFGFGMKAGLIPIHAWLPEAHPVAPSHISALMSGVMLKVAIYGLIRVSFDLIDKPHWSWGVILLIVGAASAVLGILYALMQNDVKRLLAYSSIENVGIICIALGLSLLFIAIGRPLIGSLALLAALYHALNHAVFKGLLFLGAGAIIHTTHEKDLERMGGLLKRLPYTGFFFLIGVLSISALPPFNGFVSEWLIFQAALQAPSLDSGVLRALIPLSAALLALTSALSVACFVKLYGIAFLGQPRTRHVKHARETSWGMKVGQGLLAVLCLLLGILPTNLISFIDTIPQNLLGVGLPSASAGGWLWLTPIAPHVASYSAPLVILSIAMVWALVYLFLRGRKKTRLTRPWECGFGEPTARMQYTATAFAMPIRRIFKPIWRIDESIEESKNKTLYSSAIRYQLSITDHSWTALYEPIGRTVLFISRLVSRLQTGNIRVYLAYSFFTLIILLWVIT</sequence>
<feature type="transmembrane region" description="Helical" evidence="8">
    <location>
        <begin position="80"/>
        <end position="98"/>
    </location>
</feature>
<accession>A0A2N9YET5</accession>
<dbReference type="GO" id="GO:0016491">
    <property type="term" value="F:oxidoreductase activity"/>
    <property type="evidence" value="ECO:0007669"/>
    <property type="project" value="UniProtKB-KW"/>
</dbReference>
<evidence type="ECO:0000256" key="5">
    <source>
        <dbReference type="ARBA" id="ARBA00023002"/>
    </source>
</evidence>
<dbReference type="OrthoDB" id="9768329at2"/>
<feature type="transmembrane region" description="Helical" evidence="8">
    <location>
        <begin position="383"/>
        <end position="401"/>
    </location>
</feature>